<dbReference type="HOGENOM" id="CLU_002498_2_0_1"/>
<dbReference type="STRING" id="486041.B0E0T8"/>
<gene>
    <name evidence="1" type="ORF">LACBIDRAFT_316368</name>
</gene>
<accession>B0E0T8</accession>
<keyword evidence="2" id="KW-1185">Reference proteome</keyword>
<evidence type="ECO:0000313" key="1">
    <source>
        <dbReference type="EMBL" id="EDQ99586.1"/>
    </source>
</evidence>
<dbReference type="InParanoid" id="B0E0T8"/>
<dbReference type="RefSeq" id="XP_001889810.1">
    <property type="nucleotide sequence ID" value="XM_001889775.1"/>
</dbReference>
<protein>
    <submittedName>
        <fullName evidence="1">Predicted protein</fullName>
    </submittedName>
</protein>
<reference evidence="1 2" key="1">
    <citation type="journal article" date="2008" name="Nature">
        <title>The genome of Laccaria bicolor provides insights into mycorrhizal symbiosis.</title>
        <authorList>
            <person name="Martin F."/>
            <person name="Aerts A."/>
            <person name="Ahren D."/>
            <person name="Brun A."/>
            <person name="Danchin E.G.J."/>
            <person name="Duchaussoy F."/>
            <person name="Gibon J."/>
            <person name="Kohler A."/>
            <person name="Lindquist E."/>
            <person name="Pereda V."/>
            <person name="Salamov A."/>
            <person name="Shapiro H.J."/>
            <person name="Wuyts J."/>
            <person name="Blaudez D."/>
            <person name="Buee M."/>
            <person name="Brokstein P."/>
            <person name="Canbaeck B."/>
            <person name="Cohen D."/>
            <person name="Courty P.E."/>
            <person name="Coutinho P.M."/>
            <person name="Delaruelle C."/>
            <person name="Detter J.C."/>
            <person name="Deveau A."/>
            <person name="DiFazio S."/>
            <person name="Duplessis S."/>
            <person name="Fraissinet-Tachet L."/>
            <person name="Lucic E."/>
            <person name="Frey-Klett P."/>
            <person name="Fourrey C."/>
            <person name="Feussner I."/>
            <person name="Gay G."/>
            <person name="Grimwood J."/>
            <person name="Hoegger P.J."/>
            <person name="Jain P."/>
            <person name="Kilaru S."/>
            <person name="Labbe J."/>
            <person name="Lin Y.C."/>
            <person name="Legue V."/>
            <person name="Le Tacon F."/>
            <person name="Marmeisse R."/>
            <person name="Melayah D."/>
            <person name="Montanini B."/>
            <person name="Muratet M."/>
            <person name="Nehls U."/>
            <person name="Niculita-Hirzel H."/>
            <person name="Oudot-Le Secq M.P."/>
            <person name="Peter M."/>
            <person name="Quesneville H."/>
            <person name="Rajashekar B."/>
            <person name="Reich M."/>
            <person name="Rouhier N."/>
            <person name="Schmutz J."/>
            <person name="Yin T."/>
            <person name="Chalot M."/>
            <person name="Henrissat B."/>
            <person name="Kuees U."/>
            <person name="Lucas S."/>
            <person name="Van de Peer Y."/>
            <person name="Podila G.K."/>
            <person name="Polle A."/>
            <person name="Pukkila P.J."/>
            <person name="Richardson P.M."/>
            <person name="Rouze P."/>
            <person name="Sanders I.R."/>
            <person name="Stajich J.E."/>
            <person name="Tunlid A."/>
            <person name="Tuskan G."/>
            <person name="Grigoriev I.V."/>
        </authorList>
    </citation>
    <scope>NUCLEOTIDE SEQUENCE [LARGE SCALE GENOMIC DNA]</scope>
    <source>
        <strain evidence="2">S238N-H82 / ATCC MYA-4686</strain>
    </source>
</reference>
<name>B0E0T8_LACBS</name>
<evidence type="ECO:0000313" key="2">
    <source>
        <dbReference type="Proteomes" id="UP000001194"/>
    </source>
</evidence>
<dbReference type="InterPro" id="IPR041078">
    <property type="entry name" value="Plavaka"/>
</dbReference>
<sequence length="401" mass="45987">MDDPPLSAHDGWLEGSVKIRLPATRKKFKTEEKAPQFEIGGIHYRRLTQVIVSAFQEPLAKKFHFFPFKMFWRASPDSPPERVITEVYNSDAFLEEHEKLKSQPREPGCNLETAIAAILVYSDSTHLANFGTASLWPIYIYFGNLSKYICGMPTSFAAHHLAYMPSVPDSIGDAYKQVFGKAPSASILTHLKRELIHAIWELLMDEEFMHAYEHGIIIECADGILRRIFPRFFTYGADYPEKVLIATIKSLGRCPCPRCFVRKDQIGDLGTVNDTKRRENIRTDNQERQEKVETARKGIFQKGRAVASKVFNMLLGMTSIVPTRNAFSRRLSKFGFNFHTMLVPDLLHEFELGVWKAVFTHLIRILQAISSDLVQTLNHRYRQIPTLEGTPYVDLQIIHQR</sequence>
<dbReference type="EMBL" id="DS547162">
    <property type="protein sequence ID" value="EDQ99586.1"/>
    <property type="molecule type" value="Genomic_DNA"/>
</dbReference>
<organism evidence="2">
    <name type="scientific">Laccaria bicolor (strain S238N-H82 / ATCC MYA-4686)</name>
    <name type="common">Bicoloured deceiver</name>
    <name type="synonym">Laccaria laccata var. bicolor</name>
    <dbReference type="NCBI Taxonomy" id="486041"/>
    <lineage>
        <taxon>Eukaryota</taxon>
        <taxon>Fungi</taxon>
        <taxon>Dikarya</taxon>
        <taxon>Basidiomycota</taxon>
        <taxon>Agaricomycotina</taxon>
        <taxon>Agaricomycetes</taxon>
        <taxon>Agaricomycetidae</taxon>
        <taxon>Agaricales</taxon>
        <taxon>Agaricineae</taxon>
        <taxon>Hydnangiaceae</taxon>
        <taxon>Laccaria</taxon>
    </lineage>
</organism>
<proteinExistence type="predicted"/>
<dbReference type="KEGG" id="lbc:LACBIDRAFT_316368"/>
<dbReference type="OrthoDB" id="3208495at2759"/>
<dbReference type="Pfam" id="PF18759">
    <property type="entry name" value="Plavaka"/>
    <property type="match status" value="1"/>
</dbReference>
<dbReference type="Proteomes" id="UP000001194">
    <property type="component" value="Unassembled WGS sequence"/>
</dbReference>
<dbReference type="AlphaFoldDB" id="B0E0T8"/>
<dbReference type="GeneID" id="6085453"/>